<evidence type="ECO:0000313" key="4">
    <source>
        <dbReference type="Proteomes" id="UP000199184"/>
    </source>
</evidence>
<protein>
    <submittedName>
        <fullName evidence="3">Uncharacterized protein</fullName>
    </submittedName>
</protein>
<accession>A0A1C3XRN4</accession>
<dbReference type="RefSeq" id="WP_091966286.1">
    <property type="nucleotide sequence ID" value="NZ_FMAI01000032.1"/>
</dbReference>
<name>A0A1C3XRN4_9BRAD</name>
<dbReference type="AlphaFoldDB" id="A0A1C3XRN4"/>
<organism evidence="3 4">
    <name type="scientific">Bradyrhizobium shewense</name>
    <dbReference type="NCBI Taxonomy" id="1761772"/>
    <lineage>
        <taxon>Bacteria</taxon>
        <taxon>Pseudomonadati</taxon>
        <taxon>Pseudomonadota</taxon>
        <taxon>Alphaproteobacteria</taxon>
        <taxon>Hyphomicrobiales</taxon>
        <taxon>Nitrobacteraceae</taxon>
        <taxon>Bradyrhizobium</taxon>
    </lineage>
</organism>
<reference evidence="4" key="1">
    <citation type="submission" date="2016-08" db="EMBL/GenBank/DDBJ databases">
        <authorList>
            <person name="Varghese N."/>
            <person name="Submissions Spin"/>
        </authorList>
    </citation>
    <scope>NUCLEOTIDE SEQUENCE [LARGE SCALE GENOMIC DNA]</scope>
    <source>
        <strain evidence="4">ERR11</strain>
    </source>
</reference>
<feature type="signal peptide" evidence="2">
    <location>
        <begin position="1"/>
        <end position="30"/>
    </location>
</feature>
<proteinExistence type="predicted"/>
<dbReference type="EMBL" id="FMAI01000032">
    <property type="protein sequence ID" value="SCB54942.1"/>
    <property type="molecule type" value="Genomic_DNA"/>
</dbReference>
<feature type="region of interest" description="Disordered" evidence="1">
    <location>
        <begin position="30"/>
        <end position="97"/>
    </location>
</feature>
<gene>
    <name evidence="3" type="ORF">GA0061098_103260</name>
</gene>
<keyword evidence="2" id="KW-0732">Signal</keyword>
<evidence type="ECO:0000313" key="3">
    <source>
        <dbReference type="EMBL" id="SCB54942.1"/>
    </source>
</evidence>
<evidence type="ECO:0000256" key="1">
    <source>
        <dbReference type="SAM" id="MobiDB-lite"/>
    </source>
</evidence>
<feature type="compositionally biased region" description="Gly residues" evidence="1">
    <location>
        <begin position="33"/>
        <end position="53"/>
    </location>
</feature>
<dbReference type="Proteomes" id="UP000199184">
    <property type="component" value="Unassembled WGS sequence"/>
</dbReference>
<evidence type="ECO:0000256" key="2">
    <source>
        <dbReference type="SAM" id="SignalP"/>
    </source>
</evidence>
<feature type="compositionally biased region" description="Gly residues" evidence="1">
    <location>
        <begin position="76"/>
        <end position="90"/>
    </location>
</feature>
<keyword evidence="4" id="KW-1185">Reference proteome</keyword>
<sequence>MAASPATVSIKTMMVIFALAAMPAVAFAQASGGSAGSTGGAAGSAGGSVGSSGGVANSPAPPPGTNSLGTAQSSGPGSGVTTGSGTGGGADATVNAENRMLDKKLKSICRGC</sequence>
<feature type="chain" id="PRO_5008686856" evidence="2">
    <location>
        <begin position="31"/>
        <end position="112"/>
    </location>
</feature>